<evidence type="ECO:0000256" key="1">
    <source>
        <dbReference type="SAM" id="MobiDB-lite"/>
    </source>
</evidence>
<feature type="compositionally biased region" description="Polar residues" evidence="1">
    <location>
        <begin position="33"/>
        <end position="47"/>
    </location>
</feature>
<gene>
    <name evidence="2" type="ORF">GCM10023082_23210</name>
</gene>
<evidence type="ECO:0008006" key="4">
    <source>
        <dbReference type="Google" id="ProtNLM"/>
    </source>
</evidence>
<keyword evidence="3" id="KW-1185">Reference proteome</keyword>
<feature type="compositionally biased region" description="Low complexity" evidence="1">
    <location>
        <begin position="50"/>
        <end position="72"/>
    </location>
</feature>
<accession>A0ABP7EYP0</accession>
<evidence type="ECO:0000313" key="3">
    <source>
        <dbReference type="Proteomes" id="UP001499884"/>
    </source>
</evidence>
<evidence type="ECO:0000313" key="2">
    <source>
        <dbReference type="EMBL" id="GAA3724572.1"/>
    </source>
</evidence>
<reference evidence="3" key="1">
    <citation type="journal article" date="2019" name="Int. J. Syst. Evol. Microbiol.">
        <title>The Global Catalogue of Microorganisms (GCM) 10K type strain sequencing project: providing services to taxonomists for standard genome sequencing and annotation.</title>
        <authorList>
            <consortium name="The Broad Institute Genomics Platform"/>
            <consortium name="The Broad Institute Genome Sequencing Center for Infectious Disease"/>
            <person name="Wu L."/>
            <person name="Ma J."/>
        </authorList>
    </citation>
    <scope>NUCLEOTIDE SEQUENCE [LARGE SCALE GENOMIC DNA]</scope>
    <source>
        <strain evidence="3">JCM 30846</strain>
    </source>
</reference>
<organism evidence="2 3">
    <name type="scientific">Streptomyces tremellae</name>
    <dbReference type="NCBI Taxonomy" id="1124239"/>
    <lineage>
        <taxon>Bacteria</taxon>
        <taxon>Bacillati</taxon>
        <taxon>Actinomycetota</taxon>
        <taxon>Actinomycetes</taxon>
        <taxon>Kitasatosporales</taxon>
        <taxon>Streptomycetaceae</taxon>
        <taxon>Streptomyces</taxon>
    </lineage>
</organism>
<dbReference type="EMBL" id="BAABEP010000012">
    <property type="protein sequence ID" value="GAA3724572.1"/>
    <property type="molecule type" value="Genomic_DNA"/>
</dbReference>
<sequence>MNWRQRKGLDHGATRLATPPAPPERAGQGGRATSGQRLKLTLSNLTSRFDGAGSTPPDGAPPAATTRDTPGARGMNCYDCQQLSARTAAVGTCAHCGVGVCSHHGEVVRPAVRHFSGMTAARVGRGAPRIACPTCRTAGHTAPAPA</sequence>
<dbReference type="Proteomes" id="UP001499884">
    <property type="component" value="Unassembled WGS sequence"/>
</dbReference>
<feature type="region of interest" description="Disordered" evidence="1">
    <location>
        <begin position="1"/>
        <end position="72"/>
    </location>
</feature>
<name>A0ABP7EYP0_9ACTN</name>
<comment type="caution">
    <text evidence="2">The sequence shown here is derived from an EMBL/GenBank/DDBJ whole genome shotgun (WGS) entry which is preliminary data.</text>
</comment>
<dbReference type="InterPro" id="IPR017211">
    <property type="entry name" value="UCP037465_Znf"/>
</dbReference>
<protein>
    <recommendedName>
        <fullName evidence="4">DUF2180 family protein</fullName>
    </recommendedName>
</protein>
<proteinExistence type="predicted"/>
<dbReference type="Pfam" id="PF09947">
    <property type="entry name" value="DUF2180"/>
    <property type="match status" value="1"/>
</dbReference>